<evidence type="ECO:0000256" key="7">
    <source>
        <dbReference type="ARBA" id="ARBA00022840"/>
    </source>
</evidence>
<accession>A0ABX2B4Z9</accession>
<feature type="domain" description="PurM-like C-terminal" evidence="11">
    <location>
        <begin position="791"/>
        <end position="920"/>
    </location>
</feature>
<dbReference type="SUPFAM" id="SSF52317">
    <property type="entry name" value="Class I glutamine amidotransferase-like"/>
    <property type="match status" value="1"/>
</dbReference>
<comment type="similarity">
    <text evidence="2 10">In the N-terminal section; belongs to the FGAMS family.</text>
</comment>
<dbReference type="Gene3D" id="3.40.50.880">
    <property type="match status" value="1"/>
</dbReference>
<evidence type="ECO:0000259" key="13">
    <source>
        <dbReference type="Pfam" id="PF18076"/>
    </source>
</evidence>
<evidence type="ECO:0000256" key="8">
    <source>
        <dbReference type="ARBA" id="ARBA00022842"/>
    </source>
</evidence>
<gene>
    <name evidence="10 15" type="primary">purL</name>
    <name evidence="15" type="synonym">purI</name>
    <name evidence="15" type="ORF">HPS54_10050</name>
</gene>
<dbReference type="InterPro" id="IPR036921">
    <property type="entry name" value="PurM-like_N_sf"/>
</dbReference>
<evidence type="ECO:0000256" key="9">
    <source>
        <dbReference type="ARBA" id="ARBA00022962"/>
    </source>
</evidence>
<evidence type="ECO:0000256" key="5">
    <source>
        <dbReference type="ARBA" id="ARBA00022741"/>
    </source>
</evidence>
<sequence length="1246" mass="137049">MMILFFRTPSQSVIAVQTDHRPGREEIDELSWLFGNATLENTEKLDGFFVGPRREMITPWSTNAVEITQNMNLSGILRIEEYFPVSSAEAEHDPMLQRMYEGLDQNIFNVNLQPEPIKHVENLEEYNEQEGLALSPEEIDYLHNIEKQLGRPLTDSEIFGFAQINSEHCRHKIFGGVFVIDGKEMESSLFAMIKRTTKENPHKILSAYKDNVAFSAGPVIEQFSPADQTTSDYFRIKDIESVISLKAETHNFPTTVEPFNGAATGTGGEIRDRMGGGVGSWPIAGTAVYMTSYPRLSETSEPSENSESSAPRYPLKPRKWLYQTPEQILIKASNGASDFGNKFGQPLICGSLLTFEHKEGDEKYAYDKVIMLAGGVGYGTKRDCLKKEPQQGNKVVVVGGDNYRIGLGGGSVSSVDTGRYSNGIELNAVQRANPEMQKRAYNLVRALAEDDNNPVVSIHDHGSAGHLNCLSELVEECGGRIDMTKLPIGDKTLSAKEIIANESQERMGLLIDEQHIEQVRKIAERERAPLYVVGETTGDAHFSFEQGDGVKPFDLDVAQMFGHSPVTYMRDNTVERKYENADYSHSDKLDKYVSDVLGMEAVACKDWLTNKVDRSVTGKIARQQCQGEIQLPLSDCGVVALDYRGKAGIATSIGHAPQAGLASPEAGSVLSVAEALTNIVWAPLSDGLGSVSLSANWMWPCRSQEGEDARLYSAVKALSDFCCDIHVNVPTGKDSLSMTQQYPDGNKIISPGTVIVSAGGEVEDVRKVVSPVAVNDDNSSFYHIDFSSDELRLGGSAFAQSLGKVGSDVPTVKDANYFVDAFEAVQKLVKTGLLLAGHDISAGGMITALLEMCFANKCGGMKISLDGMACDDMTKLLLAENPGVIVQIADSNAEAFKAIMDESGTAYAMIGKPVADTRTIMVSKGEFSHEFDIDALRDVWYRTSYLLDRKQSMNGCAEKRYANYKNQPIEMKFNSDFSGTLAQYGISADRRNVTGIKAAIIREKGTNGDREMAYSLYLAGFDVKDVMMTDLISGRETLDDINMIVFCGGFSNSDVLGSAKGWAGAFLFNPKAKEALDKFYAREDTLSLGICNGCQLMVELNLINPDHAKRARMLHNDSHKFESGFVSLDIPSNNSVMLGSLGGSKLGIWVAHGEGKFSLPEGEDKYNIIARYNHAGYPGNPNGSDYNVAGICSADGRHLAMMPHLERAIFPWQNAWYPLDRRNDEVTPWIEAFVNARKWIEERTKN</sequence>
<evidence type="ECO:0000256" key="2">
    <source>
        <dbReference type="ARBA" id="ARBA00008608"/>
    </source>
</evidence>
<comment type="caution">
    <text evidence="15">The sequence shown here is derived from an EMBL/GenBank/DDBJ whole genome shotgun (WGS) entry which is preliminary data.</text>
</comment>
<dbReference type="PANTHER" id="PTHR10099:SF1">
    <property type="entry name" value="PHOSPHORIBOSYLFORMYLGLYCINAMIDINE SYNTHASE"/>
    <property type="match status" value="1"/>
</dbReference>
<evidence type="ECO:0000256" key="6">
    <source>
        <dbReference type="ARBA" id="ARBA00022755"/>
    </source>
</evidence>
<dbReference type="InterPro" id="IPR029062">
    <property type="entry name" value="Class_I_gatase-like"/>
</dbReference>
<proteinExistence type="inferred from homology"/>
<dbReference type="InterPro" id="IPR010918">
    <property type="entry name" value="PurM-like_C_dom"/>
</dbReference>
<feature type="binding site" evidence="10">
    <location>
        <position position="841"/>
    </location>
    <ligand>
        <name>ATP</name>
        <dbReference type="ChEBI" id="CHEBI:30616"/>
    </ligand>
</feature>
<reference evidence="15 16" key="1">
    <citation type="submission" date="2020-05" db="EMBL/GenBank/DDBJ databases">
        <title>Distinct polysaccharide utilization as determinants for interspecies competition between intestinal Prevotella spp.</title>
        <authorList>
            <person name="Galvez E.J.C."/>
            <person name="Iljazovic A."/>
            <person name="Strowig T."/>
        </authorList>
    </citation>
    <scope>NUCLEOTIDE SEQUENCE [LARGE SCALE GENOMIC DNA]</scope>
    <source>
        <strain evidence="15 16">PCHR</strain>
    </source>
</reference>
<dbReference type="InterPro" id="IPR040707">
    <property type="entry name" value="FGAR-AT_N"/>
</dbReference>
<feature type="domain" description="Phosphoribosylformylglycinamidine synthase N-terminal" evidence="13">
    <location>
        <begin position="16"/>
        <end position="83"/>
    </location>
</feature>
<dbReference type="Pfam" id="PF18076">
    <property type="entry name" value="FGAR-AT_N"/>
    <property type="match status" value="1"/>
</dbReference>
<dbReference type="Pfam" id="PF13507">
    <property type="entry name" value="GATase_5"/>
    <property type="match status" value="1"/>
</dbReference>
<dbReference type="EC" id="6.3.5.3" evidence="10"/>
<keyword evidence="10" id="KW-0963">Cytoplasm</keyword>
<evidence type="ECO:0000313" key="15">
    <source>
        <dbReference type="EMBL" id="NPE25853.1"/>
    </source>
</evidence>
<dbReference type="InterPro" id="IPR036604">
    <property type="entry name" value="PurS-like_sf"/>
</dbReference>
<dbReference type="SUPFAM" id="SSF56042">
    <property type="entry name" value="PurM C-terminal domain-like"/>
    <property type="match status" value="2"/>
</dbReference>
<dbReference type="SUPFAM" id="SSF109736">
    <property type="entry name" value="FGAM synthase PurL, linker domain"/>
    <property type="match status" value="1"/>
</dbReference>
<evidence type="ECO:0000313" key="16">
    <source>
        <dbReference type="Proteomes" id="UP000820977"/>
    </source>
</evidence>
<dbReference type="Pfam" id="PF18072">
    <property type="entry name" value="FGAR-AT_linker"/>
    <property type="match status" value="1"/>
</dbReference>
<feature type="binding site" evidence="10">
    <location>
        <position position="839"/>
    </location>
    <ligand>
        <name>Mg(2+)</name>
        <dbReference type="ChEBI" id="CHEBI:18420"/>
    </ligand>
</feature>
<keyword evidence="5 10" id="KW-0547">Nucleotide-binding</keyword>
<evidence type="ECO:0000259" key="11">
    <source>
        <dbReference type="Pfam" id="PF02769"/>
    </source>
</evidence>
<dbReference type="InterPro" id="IPR010073">
    <property type="entry name" value="PurL_large"/>
</dbReference>
<comment type="caution">
    <text evidence="10">Lacks conserved residue(s) required for the propagation of feature annotation.</text>
</comment>
<dbReference type="InterPro" id="IPR055181">
    <property type="entry name" value="FGAR-AT_PurM_N-like"/>
</dbReference>
<dbReference type="NCBIfam" id="NF003672">
    <property type="entry name" value="PRK05297.1"/>
    <property type="match status" value="1"/>
</dbReference>
<evidence type="ECO:0000256" key="4">
    <source>
        <dbReference type="ARBA" id="ARBA00022723"/>
    </source>
</evidence>
<dbReference type="Pfam" id="PF02769">
    <property type="entry name" value="AIRS_C"/>
    <property type="match status" value="2"/>
</dbReference>
<keyword evidence="8 10" id="KW-0460">Magnesium</keyword>
<evidence type="ECO:0000256" key="3">
    <source>
        <dbReference type="ARBA" id="ARBA00022598"/>
    </source>
</evidence>
<keyword evidence="16" id="KW-1185">Reference proteome</keyword>
<feature type="binding site" evidence="10">
    <location>
        <position position="678"/>
    </location>
    <ligand>
        <name>Mg(2+)</name>
        <dbReference type="ChEBI" id="CHEBI:18420"/>
    </ligand>
</feature>
<keyword evidence="7 10" id="KW-0067">ATP-binding</keyword>
<dbReference type="HAMAP" id="MF_00419">
    <property type="entry name" value="PurL_1"/>
    <property type="match status" value="1"/>
</dbReference>
<dbReference type="Pfam" id="PF22689">
    <property type="entry name" value="FGAR-AT_PurM_N-like"/>
    <property type="match status" value="1"/>
</dbReference>
<feature type="domain" description="PurM-like C-terminal" evidence="11">
    <location>
        <begin position="390"/>
        <end position="543"/>
    </location>
</feature>
<dbReference type="Gene3D" id="1.10.8.750">
    <property type="entry name" value="Phosphoribosylformylglycinamidine synthase, linker domain"/>
    <property type="match status" value="1"/>
</dbReference>
<organism evidence="15 16">
    <name type="scientific">Xylanibacter caecicola</name>
    <dbReference type="NCBI Taxonomy" id="2736294"/>
    <lineage>
        <taxon>Bacteria</taxon>
        <taxon>Pseudomonadati</taxon>
        <taxon>Bacteroidota</taxon>
        <taxon>Bacteroidia</taxon>
        <taxon>Bacteroidales</taxon>
        <taxon>Prevotellaceae</taxon>
        <taxon>Xylanibacter</taxon>
    </lineage>
</organism>
<keyword evidence="9 10" id="KW-0315">Glutamine amidotransferase</keyword>
<dbReference type="SUPFAM" id="SSF55326">
    <property type="entry name" value="PurM N-terminal domain-like"/>
    <property type="match status" value="2"/>
</dbReference>
<dbReference type="PANTHER" id="PTHR10099">
    <property type="entry name" value="PHOSPHORIBOSYLFORMYLGLYCINAMIDINE SYNTHASE"/>
    <property type="match status" value="1"/>
</dbReference>
<keyword evidence="6 10" id="KW-0658">Purine biosynthesis</keyword>
<dbReference type="InterPro" id="IPR041609">
    <property type="entry name" value="PurL_linker"/>
</dbReference>
<evidence type="ECO:0000259" key="14">
    <source>
        <dbReference type="Pfam" id="PF22689"/>
    </source>
</evidence>
<dbReference type="Gene3D" id="3.30.1330.10">
    <property type="entry name" value="PurM-like, N-terminal domain"/>
    <property type="match status" value="2"/>
</dbReference>
<feature type="domain" description="FGAR-AT PurM N-terminal-like" evidence="14">
    <location>
        <begin position="605"/>
        <end position="758"/>
    </location>
</feature>
<dbReference type="InterPro" id="IPR036676">
    <property type="entry name" value="PurM-like_C_sf"/>
</dbReference>
<comment type="pathway">
    <text evidence="1 10">Purine metabolism; IMP biosynthesis via de novo pathway; 5-amino-1-(5-phospho-D-ribosyl)imidazole from N(2)-formyl-N(1)-(5-phospho-D-ribosyl)glycinamide: step 1/2.</text>
</comment>
<dbReference type="CDD" id="cd02204">
    <property type="entry name" value="PurL_repeat2"/>
    <property type="match status" value="1"/>
</dbReference>
<name>A0ABX2B4Z9_9BACT</name>
<comment type="catalytic activity">
    <reaction evidence="10">
        <text>N(2)-formyl-N(1)-(5-phospho-beta-D-ribosyl)glycinamide + L-glutamine + ATP + H2O = 2-formamido-N(1)-(5-O-phospho-beta-D-ribosyl)acetamidine + L-glutamate + ADP + phosphate + H(+)</text>
        <dbReference type="Rhea" id="RHEA:17129"/>
        <dbReference type="ChEBI" id="CHEBI:15377"/>
        <dbReference type="ChEBI" id="CHEBI:15378"/>
        <dbReference type="ChEBI" id="CHEBI:29985"/>
        <dbReference type="ChEBI" id="CHEBI:30616"/>
        <dbReference type="ChEBI" id="CHEBI:43474"/>
        <dbReference type="ChEBI" id="CHEBI:58359"/>
        <dbReference type="ChEBI" id="CHEBI:147286"/>
        <dbReference type="ChEBI" id="CHEBI:147287"/>
        <dbReference type="ChEBI" id="CHEBI:456216"/>
        <dbReference type="EC" id="6.3.5.3"/>
    </reaction>
</comment>
<comment type="subunit">
    <text evidence="10">Monomer.</text>
</comment>
<feature type="active site" evidence="10">
    <location>
        <position position="1204"/>
    </location>
</feature>
<dbReference type="SMART" id="SM01211">
    <property type="entry name" value="GATase_5"/>
    <property type="match status" value="1"/>
</dbReference>
<dbReference type="PROSITE" id="PS51273">
    <property type="entry name" value="GATASE_TYPE_1"/>
    <property type="match status" value="1"/>
</dbReference>
<feature type="active site" evidence="10">
    <location>
        <position position="1206"/>
    </location>
</feature>
<feature type="binding site" evidence="10">
    <location>
        <position position="635"/>
    </location>
    <ligand>
        <name>Mg(2+)</name>
        <dbReference type="ChEBI" id="CHEBI:18420"/>
    </ligand>
</feature>
<feature type="active site" description="Nucleophile" evidence="10">
    <location>
        <position position="1091"/>
    </location>
</feature>
<dbReference type="GO" id="GO:0004642">
    <property type="term" value="F:phosphoribosylformylglycinamidine synthase activity"/>
    <property type="evidence" value="ECO:0007669"/>
    <property type="project" value="UniProtKB-EC"/>
</dbReference>
<comment type="function">
    <text evidence="10">Phosphoribosylformylglycinamidine synthase involved in the purines biosynthetic pathway. Catalyzes the ATP-dependent conversion of formylglycinamide ribonucleotide (FGAR) and glutamine to yield formylglycinamidine ribonucleotide (FGAM) and glutamate.</text>
</comment>
<evidence type="ECO:0000259" key="12">
    <source>
        <dbReference type="Pfam" id="PF18072"/>
    </source>
</evidence>
<keyword evidence="3 10" id="KW-0436">Ligase</keyword>
<keyword evidence="4 10" id="KW-0479">Metal-binding</keyword>
<dbReference type="Proteomes" id="UP000820977">
    <property type="component" value="Unassembled WGS sequence"/>
</dbReference>
<evidence type="ECO:0000256" key="1">
    <source>
        <dbReference type="ARBA" id="ARBA00004920"/>
    </source>
</evidence>
<feature type="domain" description="Phosphoribosylformylglycinamidine synthase linker" evidence="12">
    <location>
        <begin position="123"/>
        <end position="172"/>
    </location>
</feature>
<feature type="binding site" evidence="10">
    <location>
        <position position="674"/>
    </location>
    <ligand>
        <name>Mg(2+)</name>
        <dbReference type="ChEBI" id="CHEBI:18420"/>
    </ligand>
</feature>
<dbReference type="CDD" id="cd01740">
    <property type="entry name" value="GATase1_FGAR_AT"/>
    <property type="match status" value="1"/>
</dbReference>
<dbReference type="EMBL" id="JABKKJ010000019">
    <property type="protein sequence ID" value="NPE25853.1"/>
    <property type="molecule type" value="Genomic_DNA"/>
</dbReference>
<dbReference type="SUPFAM" id="SSF82697">
    <property type="entry name" value="PurS-like"/>
    <property type="match status" value="1"/>
</dbReference>
<protein>
    <recommendedName>
        <fullName evidence="10">Phosphoribosylformylglycinamidine synthase</fullName>
        <shortName evidence="10">FGAM synthase</shortName>
        <shortName evidence="10">FGAMS</shortName>
        <ecNumber evidence="10">6.3.5.3</ecNumber>
    </recommendedName>
    <alternativeName>
        <fullName evidence="10">Formylglycinamide ribonucleotide amidotransferase</fullName>
        <shortName evidence="10">FGAR amidotransferase</shortName>
        <shortName evidence="10">FGAR-AT</shortName>
    </alternativeName>
</protein>
<dbReference type="Gene3D" id="3.90.650.10">
    <property type="entry name" value="PurM-like C-terminal domain"/>
    <property type="match status" value="2"/>
</dbReference>
<comment type="subcellular location">
    <subcellularLocation>
        <location evidence="10">Cytoplasm</location>
    </subcellularLocation>
</comment>
<evidence type="ECO:0000256" key="10">
    <source>
        <dbReference type="HAMAP-Rule" id="MF_00419"/>
    </source>
</evidence>